<feature type="transmembrane region" description="Helical" evidence="7">
    <location>
        <begin position="510"/>
        <end position="528"/>
    </location>
</feature>
<dbReference type="RefSeq" id="WP_285763601.1">
    <property type="nucleotide sequence ID" value="NZ_BSYJ01000002.1"/>
</dbReference>
<dbReference type="PANTHER" id="PTHR43478:SF1">
    <property type="entry name" value="NA+_H+ ANTIPORTER NHAC-LIKE C-TERMINAL DOMAIN-CONTAINING PROTEIN"/>
    <property type="match status" value="1"/>
</dbReference>
<name>A0ABQ6LY25_9GAMM</name>
<evidence type="ECO:0000259" key="9">
    <source>
        <dbReference type="Pfam" id="PF03553"/>
    </source>
</evidence>
<evidence type="ECO:0000256" key="2">
    <source>
        <dbReference type="ARBA" id="ARBA00022475"/>
    </source>
</evidence>
<evidence type="ECO:0000256" key="8">
    <source>
        <dbReference type="SAM" id="SignalP"/>
    </source>
</evidence>
<feature type="transmembrane region" description="Helical" evidence="7">
    <location>
        <begin position="250"/>
        <end position="273"/>
    </location>
</feature>
<feature type="transmembrane region" description="Helical" evidence="7">
    <location>
        <begin position="442"/>
        <end position="464"/>
    </location>
</feature>
<evidence type="ECO:0000256" key="3">
    <source>
        <dbReference type="ARBA" id="ARBA00022692"/>
    </source>
</evidence>
<feature type="signal peptide" evidence="8">
    <location>
        <begin position="1"/>
        <end position="21"/>
    </location>
</feature>
<evidence type="ECO:0000313" key="11">
    <source>
        <dbReference type="Proteomes" id="UP001224392"/>
    </source>
</evidence>
<feature type="region of interest" description="Disordered" evidence="6">
    <location>
        <begin position="337"/>
        <end position="360"/>
    </location>
</feature>
<evidence type="ECO:0000256" key="6">
    <source>
        <dbReference type="SAM" id="MobiDB-lite"/>
    </source>
</evidence>
<evidence type="ECO:0000256" key="5">
    <source>
        <dbReference type="ARBA" id="ARBA00023136"/>
    </source>
</evidence>
<keyword evidence="3 7" id="KW-0812">Transmembrane</keyword>
<evidence type="ECO:0000256" key="4">
    <source>
        <dbReference type="ARBA" id="ARBA00022989"/>
    </source>
</evidence>
<dbReference type="Pfam" id="PF03553">
    <property type="entry name" value="Na_H_antiporter"/>
    <property type="match status" value="1"/>
</dbReference>
<keyword evidence="2" id="KW-1003">Cell membrane</keyword>
<sequence length="646" mass="69187">MSRVVSLILATLLCLIPLAHAKAEDAAQIDTPMVLLKGVPFEVTVTAALPDESSVFLQLNGQTFESRVTEQVATFSGLTADSDSIIRVTDTAGQQLVAKEVPAIAGWLSVVPAVLAVAMAMLLRNVILALFTALVFGGWLLYGLAPAGLFKSVLDSANVWAVQAVTDIEHMQVIVFCFLIGGMVGIVSKNGGTMGIARWMSGFIRTRKQTQASTSALGIAIFFDDYANSLIVGNTMKKISDTMRISREKLAFLVDSTAAPVSAVLLVTTWVGFQVGLIADGVEKIADYQENAYGIFLNCLAYTFYPMAAIAFVFMVALTGKDFGPMLAAERRAFHTGKTLSPGSSNGEEGSPEERELDPKPGVPLKAINAVVPMLVLIVATIIGMVYTGWYSPDRADDSLREIIGNADAFGSMMWGSTIACLAAFFMTLWQRLMTSEEITSAWFTGARSILLVIFVLSLAWSLSAVNDALHTSDYLILALGEKINPYMMPTLVFLLTAFMAFATGSSWGVWGIMMPMILPLAWAVMAFNGMTADESHMHIFYACVAAVLSGGLFGDHCSPLAESTLLSAMACGCDLIDHVRTQMPYALVIAGASSVLGTIPTGYGLPWWVAYPLVFGALYAVLAYFGKSAEEPWEQPAKAAATKAS</sequence>
<dbReference type="EMBL" id="BSYJ01000002">
    <property type="protein sequence ID" value="GMG86985.1"/>
    <property type="molecule type" value="Genomic_DNA"/>
</dbReference>
<organism evidence="10 11">
    <name type="scientific">Biformimicrobium ophioploci</name>
    <dbReference type="NCBI Taxonomy" id="3036711"/>
    <lineage>
        <taxon>Bacteria</taxon>
        <taxon>Pseudomonadati</taxon>
        <taxon>Pseudomonadota</taxon>
        <taxon>Gammaproteobacteria</taxon>
        <taxon>Cellvibrionales</taxon>
        <taxon>Microbulbiferaceae</taxon>
        <taxon>Biformimicrobium</taxon>
    </lineage>
</organism>
<feature type="transmembrane region" description="Helical" evidence="7">
    <location>
        <begin position="293"/>
        <end position="318"/>
    </location>
</feature>
<dbReference type="Proteomes" id="UP001224392">
    <property type="component" value="Unassembled WGS sequence"/>
</dbReference>
<dbReference type="InterPro" id="IPR018461">
    <property type="entry name" value="Na/H_Antiport_NhaC-like_C"/>
</dbReference>
<accession>A0ABQ6LY25</accession>
<reference evidence="10 11" key="1">
    <citation type="submission" date="2023-04" db="EMBL/GenBank/DDBJ databases">
        <title>Marinobulbifer ophiurae gen. nov., sp. Nov., isolate from tissue of brittle star Ophioplocus japonicus.</title>
        <authorList>
            <person name="Kawano K."/>
            <person name="Sawayama S."/>
            <person name="Nakagawa S."/>
        </authorList>
    </citation>
    <scope>NUCLEOTIDE SEQUENCE [LARGE SCALE GENOMIC DNA]</scope>
    <source>
        <strain evidence="10 11">NKW57</strain>
    </source>
</reference>
<feature type="transmembrane region" description="Helical" evidence="7">
    <location>
        <begin position="370"/>
        <end position="390"/>
    </location>
</feature>
<gene>
    <name evidence="10" type="ORF">MNKW57_13060</name>
</gene>
<protein>
    <submittedName>
        <fullName evidence="10">Na+/H+ antiporter NhaC family protein</fullName>
    </submittedName>
</protein>
<dbReference type="PANTHER" id="PTHR43478">
    <property type="entry name" value="NA+/H+ ANTIPORTER-RELATED"/>
    <property type="match status" value="1"/>
</dbReference>
<feature type="transmembrane region" description="Helical" evidence="7">
    <location>
        <begin position="170"/>
        <end position="188"/>
    </location>
</feature>
<feature type="transmembrane region" description="Helical" evidence="7">
    <location>
        <begin position="130"/>
        <end position="150"/>
    </location>
</feature>
<evidence type="ECO:0000256" key="1">
    <source>
        <dbReference type="ARBA" id="ARBA00004651"/>
    </source>
</evidence>
<evidence type="ECO:0000313" key="10">
    <source>
        <dbReference type="EMBL" id="GMG86985.1"/>
    </source>
</evidence>
<feature type="transmembrane region" description="Helical" evidence="7">
    <location>
        <begin position="484"/>
        <end position="503"/>
    </location>
</feature>
<proteinExistence type="predicted"/>
<feature type="chain" id="PRO_5045669918" evidence="8">
    <location>
        <begin position="22"/>
        <end position="646"/>
    </location>
</feature>
<feature type="transmembrane region" description="Helical" evidence="7">
    <location>
        <begin position="104"/>
        <end position="123"/>
    </location>
</feature>
<comment type="subcellular location">
    <subcellularLocation>
        <location evidence="1">Cell membrane</location>
        <topology evidence="1">Multi-pass membrane protein</topology>
    </subcellularLocation>
</comment>
<feature type="transmembrane region" description="Helical" evidence="7">
    <location>
        <begin position="410"/>
        <end position="430"/>
    </location>
</feature>
<feature type="transmembrane region" description="Helical" evidence="7">
    <location>
        <begin position="540"/>
        <end position="562"/>
    </location>
</feature>
<keyword evidence="4 7" id="KW-1133">Transmembrane helix</keyword>
<feature type="domain" description="Na+/H+ antiporter NhaC-like C-terminal" evidence="9">
    <location>
        <begin position="266"/>
        <end position="596"/>
    </location>
</feature>
<keyword evidence="5 7" id="KW-0472">Membrane</keyword>
<comment type="caution">
    <text evidence="10">The sequence shown here is derived from an EMBL/GenBank/DDBJ whole genome shotgun (WGS) entry which is preliminary data.</text>
</comment>
<keyword evidence="11" id="KW-1185">Reference proteome</keyword>
<evidence type="ECO:0000256" key="7">
    <source>
        <dbReference type="SAM" id="Phobius"/>
    </source>
</evidence>
<feature type="transmembrane region" description="Helical" evidence="7">
    <location>
        <begin position="606"/>
        <end position="626"/>
    </location>
</feature>
<keyword evidence="8" id="KW-0732">Signal</keyword>